<dbReference type="STRING" id="93759.A0A1R3IFI7"/>
<keyword evidence="2" id="KW-1185">Reference proteome</keyword>
<dbReference type="EMBL" id="AWUE01018312">
    <property type="protein sequence ID" value="OMO81330.1"/>
    <property type="molecule type" value="Genomic_DNA"/>
</dbReference>
<reference evidence="2" key="1">
    <citation type="submission" date="2013-09" db="EMBL/GenBank/DDBJ databases">
        <title>Corchorus olitorius genome sequencing.</title>
        <authorList>
            <person name="Alam M."/>
            <person name="Haque M.S."/>
            <person name="Islam M.S."/>
            <person name="Emdad E.M."/>
            <person name="Islam M.M."/>
            <person name="Ahmed B."/>
            <person name="Halim A."/>
            <person name="Hossen Q.M.M."/>
            <person name="Hossain M.Z."/>
            <person name="Ahmed R."/>
            <person name="Khan M.M."/>
            <person name="Islam R."/>
            <person name="Rashid M.M."/>
            <person name="Khan S.A."/>
            <person name="Rahman M.S."/>
            <person name="Alam M."/>
            <person name="Yahiya A.S."/>
            <person name="Khan M.S."/>
            <person name="Azam M.S."/>
            <person name="Haque T."/>
            <person name="Lashkar M.Z.H."/>
            <person name="Akhand A.I."/>
            <person name="Morshed G."/>
            <person name="Roy S."/>
            <person name="Uddin K.S."/>
            <person name="Rabeya T."/>
            <person name="Hossain A.S."/>
            <person name="Chowdhury A."/>
            <person name="Snigdha A.R."/>
            <person name="Mortoza M.S."/>
            <person name="Matin S.A."/>
            <person name="Hoque S.M.E."/>
            <person name="Islam M.K."/>
            <person name="Roy D.K."/>
            <person name="Haider R."/>
            <person name="Moosa M.M."/>
            <person name="Elias S.M."/>
            <person name="Hasan A.M."/>
            <person name="Jahan S."/>
            <person name="Shafiuddin M."/>
            <person name="Mahmood N."/>
            <person name="Shommy N.S."/>
        </authorList>
    </citation>
    <scope>NUCLEOTIDE SEQUENCE [LARGE SCALE GENOMIC DNA]</scope>
    <source>
        <strain evidence="2">cv. O-4</strain>
    </source>
</reference>
<evidence type="ECO:0000313" key="2">
    <source>
        <dbReference type="Proteomes" id="UP000187203"/>
    </source>
</evidence>
<accession>A0A1R3IFI7</accession>
<gene>
    <name evidence="1" type="ORF">COLO4_23647</name>
</gene>
<organism evidence="1 2">
    <name type="scientific">Corchorus olitorius</name>
    <dbReference type="NCBI Taxonomy" id="93759"/>
    <lineage>
        <taxon>Eukaryota</taxon>
        <taxon>Viridiplantae</taxon>
        <taxon>Streptophyta</taxon>
        <taxon>Embryophyta</taxon>
        <taxon>Tracheophyta</taxon>
        <taxon>Spermatophyta</taxon>
        <taxon>Magnoliopsida</taxon>
        <taxon>eudicotyledons</taxon>
        <taxon>Gunneridae</taxon>
        <taxon>Pentapetalae</taxon>
        <taxon>rosids</taxon>
        <taxon>malvids</taxon>
        <taxon>Malvales</taxon>
        <taxon>Malvaceae</taxon>
        <taxon>Grewioideae</taxon>
        <taxon>Apeibeae</taxon>
        <taxon>Corchorus</taxon>
    </lineage>
</organism>
<proteinExistence type="predicted"/>
<sequence length="217" mass="23338">MACALGMLGDIAFSASQAPTLSYSIINNPKLNGPPLAANNYTSGCSGEKRCSGYYYLVSIINIPSGTRIDASATVEGVNSSENGTEAIAYAIAEKSFNKTKDINANNNAYGSLSISLEGEYNDASHQMSQLNAVSRGISRLGLDSLKVQVQVQKYSTSSSTEATEASSTLADWTIRVHKVSEWVAELKLLTNVTNLEKNDMKDILERARAMLPEILK</sequence>
<comment type="caution">
    <text evidence="1">The sequence shown here is derived from an EMBL/GenBank/DDBJ whole genome shotgun (WGS) entry which is preliminary data.</text>
</comment>
<name>A0A1R3IFI7_9ROSI</name>
<dbReference type="Proteomes" id="UP000187203">
    <property type="component" value="Unassembled WGS sequence"/>
</dbReference>
<dbReference type="OrthoDB" id="974755at2759"/>
<evidence type="ECO:0000313" key="1">
    <source>
        <dbReference type="EMBL" id="OMO81330.1"/>
    </source>
</evidence>
<dbReference type="AlphaFoldDB" id="A0A1R3IFI7"/>
<protein>
    <submittedName>
        <fullName evidence="1">Phosphomannomutase/phosphoglucomutase-like protein</fullName>
    </submittedName>
</protein>